<accession>A0ABD2ZV90</accession>
<keyword evidence="3" id="KW-1185">Reference proteome</keyword>
<sequence>MVAYEGGAIFVASTNASRHTKDAEHVTNIFMKAIEKVGSNNVVQIIIDNANNYKAAEGIIEQKYTHIFWTPCVVHSSNLTLKRMCEPLESSDKYIHWVLGIKCPFFDGDMTKAFPWWRIPLHCIPQAQVLMEILDRDWMDWTTTGGSLFRLYRDTDYWDAFMIALSDFWWKRVHPARELYTNSAITDPLFDLGTFWPALRHELCSSLVYESKWIVDNSKLLMQEIH</sequence>
<dbReference type="InterPro" id="IPR011604">
    <property type="entry name" value="PDDEXK-like_dom_sf"/>
</dbReference>
<protein>
    <recommendedName>
        <fullName evidence="1">DUF659 domain-containing protein</fullName>
    </recommendedName>
</protein>
<dbReference type="Pfam" id="PF04937">
    <property type="entry name" value="DUF659"/>
    <property type="match status" value="1"/>
</dbReference>
<dbReference type="InterPro" id="IPR011335">
    <property type="entry name" value="Restrct_endonuc-II-like"/>
</dbReference>
<name>A0ABD2ZV90_9GENT</name>
<dbReference type="PANTHER" id="PTHR46609:SF4">
    <property type="entry name" value="RESTRICTION ENDONUCLEASE, TYPE II-LIKE SUPERFAMILY PROTEIN"/>
    <property type="match status" value="1"/>
</dbReference>
<dbReference type="InterPro" id="IPR051703">
    <property type="entry name" value="NF-kappa-B_Signaling_Reg"/>
</dbReference>
<dbReference type="Gene3D" id="3.90.320.10">
    <property type="match status" value="1"/>
</dbReference>
<reference evidence="2 3" key="1">
    <citation type="submission" date="2024-11" db="EMBL/GenBank/DDBJ databases">
        <title>A near-complete genome assembly of Cinchona calisaya.</title>
        <authorList>
            <person name="Lian D.C."/>
            <person name="Zhao X.W."/>
            <person name="Wei L."/>
        </authorList>
    </citation>
    <scope>NUCLEOTIDE SEQUENCE [LARGE SCALE GENOMIC DNA]</scope>
    <source>
        <tissue evidence="2">Nenye</tissue>
    </source>
</reference>
<dbReference type="InterPro" id="IPR012337">
    <property type="entry name" value="RNaseH-like_sf"/>
</dbReference>
<proteinExistence type="predicted"/>
<dbReference type="PANTHER" id="PTHR46609">
    <property type="entry name" value="EXONUCLEASE, PHAGE-TYPE/RECB, C-TERMINAL DOMAIN-CONTAINING PROTEIN"/>
    <property type="match status" value="1"/>
</dbReference>
<dbReference type="SUPFAM" id="SSF53098">
    <property type="entry name" value="Ribonuclease H-like"/>
    <property type="match status" value="1"/>
</dbReference>
<dbReference type="AlphaFoldDB" id="A0ABD2ZV90"/>
<dbReference type="Proteomes" id="UP001630127">
    <property type="component" value="Unassembled WGS sequence"/>
</dbReference>
<evidence type="ECO:0000313" key="2">
    <source>
        <dbReference type="EMBL" id="KAL3523381.1"/>
    </source>
</evidence>
<evidence type="ECO:0000259" key="1">
    <source>
        <dbReference type="Pfam" id="PF04937"/>
    </source>
</evidence>
<comment type="caution">
    <text evidence="2">The sequence shown here is derived from an EMBL/GenBank/DDBJ whole genome shotgun (WGS) entry which is preliminary data.</text>
</comment>
<feature type="domain" description="DUF659" evidence="1">
    <location>
        <begin position="2"/>
        <end position="92"/>
    </location>
</feature>
<evidence type="ECO:0000313" key="3">
    <source>
        <dbReference type="Proteomes" id="UP001630127"/>
    </source>
</evidence>
<organism evidence="2 3">
    <name type="scientific">Cinchona calisaya</name>
    <dbReference type="NCBI Taxonomy" id="153742"/>
    <lineage>
        <taxon>Eukaryota</taxon>
        <taxon>Viridiplantae</taxon>
        <taxon>Streptophyta</taxon>
        <taxon>Embryophyta</taxon>
        <taxon>Tracheophyta</taxon>
        <taxon>Spermatophyta</taxon>
        <taxon>Magnoliopsida</taxon>
        <taxon>eudicotyledons</taxon>
        <taxon>Gunneridae</taxon>
        <taxon>Pentapetalae</taxon>
        <taxon>asterids</taxon>
        <taxon>lamiids</taxon>
        <taxon>Gentianales</taxon>
        <taxon>Rubiaceae</taxon>
        <taxon>Cinchonoideae</taxon>
        <taxon>Cinchoneae</taxon>
        <taxon>Cinchona</taxon>
    </lineage>
</organism>
<gene>
    <name evidence="2" type="ORF">ACH5RR_016215</name>
</gene>
<dbReference type="InterPro" id="IPR007021">
    <property type="entry name" value="DUF659"/>
</dbReference>
<dbReference type="GO" id="GO:0006281">
    <property type="term" value="P:DNA repair"/>
    <property type="evidence" value="ECO:0007669"/>
    <property type="project" value="UniProtKB-ARBA"/>
</dbReference>
<dbReference type="EMBL" id="JBJUIK010000007">
    <property type="protein sequence ID" value="KAL3523381.1"/>
    <property type="molecule type" value="Genomic_DNA"/>
</dbReference>
<dbReference type="SUPFAM" id="SSF52980">
    <property type="entry name" value="Restriction endonuclease-like"/>
    <property type="match status" value="1"/>
</dbReference>